<evidence type="ECO:0000256" key="9">
    <source>
        <dbReference type="ARBA" id="ARBA00023237"/>
    </source>
</evidence>
<dbReference type="Pfam" id="PF07715">
    <property type="entry name" value="Plug"/>
    <property type="match status" value="1"/>
</dbReference>
<dbReference type="RefSeq" id="WP_344729914.1">
    <property type="nucleotide sequence ID" value="NZ_BAABBI010000002.1"/>
</dbReference>
<comment type="caution">
    <text evidence="14">The sequence shown here is derived from an EMBL/GenBank/DDBJ whole genome shotgun (WGS) entry which is preliminary data.</text>
</comment>
<proteinExistence type="inferred from homology"/>
<comment type="similarity">
    <text evidence="10 11">Belongs to the TonB-dependent receptor family.</text>
</comment>
<evidence type="ECO:0000256" key="3">
    <source>
        <dbReference type="ARBA" id="ARBA00022452"/>
    </source>
</evidence>
<evidence type="ECO:0000256" key="4">
    <source>
        <dbReference type="ARBA" id="ARBA00022692"/>
    </source>
</evidence>
<dbReference type="InterPro" id="IPR012910">
    <property type="entry name" value="Plug_dom"/>
</dbReference>
<evidence type="ECO:0000256" key="1">
    <source>
        <dbReference type="ARBA" id="ARBA00004571"/>
    </source>
</evidence>
<dbReference type="PANTHER" id="PTHR30069:SF29">
    <property type="entry name" value="HEMOGLOBIN AND HEMOGLOBIN-HAPTOGLOBIN-BINDING PROTEIN 1-RELATED"/>
    <property type="match status" value="1"/>
</dbReference>
<keyword evidence="5" id="KW-0732">Signal</keyword>
<keyword evidence="9 10" id="KW-0998">Cell outer membrane</keyword>
<evidence type="ECO:0000256" key="5">
    <source>
        <dbReference type="ARBA" id="ARBA00022729"/>
    </source>
</evidence>
<dbReference type="PANTHER" id="PTHR30069">
    <property type="entry name" value="TONB-DEPENDENT OUTER MEMBRANE RECEPTOR"/>
    <property type="match status" value="1"/>
</dbReference>
<comment type="subcellular location">
    <subcellularLocation>
        <location evidence="1 10">Cell outer membrane</location>
        <topology evidence="1 10">Multi-pass membrane protein</topology>
    </subcellularLocation>
</comment>
<keyword evidence="8 14" id="KW-0675">Receptor</keyword>
<dbReference type="InterPro" id="IPR000531">
    <property type="entry name" value="Beta-barrel_TonB"/>
</dbReference>
<dbReference type="InterPro" id="IPR036942">
    <property type="entry name" value="Beta-barrel_TonB_sf"/>
</dbReference>
<keyword evidence="2 10" id="KW-0813">Transport</keyword>
<dbReference type="InterPro" id="IPR039426">
    <property type="entry name" value="TonB-dep_rcpt-like"/>
</dbReference>
<gene>
    <name evidence="14" type="ORF">GCM10022271_19300</name>
</gene>
<dbReference type="Proteomes" id="UP001501456">
    <property type="component" value="Unassembled WGS sequence"/>
</dbReference>
<evidence type="ECO:0000256" key="11">
    <source>
        <dbReference type="RuleBase" id="RU003357"/>
    </source>
</evidence>
<evidence type="ECO:0000256" key="8">
    <source>
        <dbReference type="ARBA" id="ARBA00023170"/>
    </source>
</evidence>
<organism evidence="14 15">
    <name type="scientific">Corallibacter vietnamensis</name>
    <dbReference type="NCBI Taxonomy" id="904130"/>
    <lineage>
        <taxon>Bacteria</taxon>
        <taxon>Pseudomonadati</taxon>
        <taxon>Bacteroidota</taxon>
        <taxon>Flavobacteriia</taxon>
        <taxon>Flavobacteriales</taxon>
        <taxon>Flavobacteriaceae</taxon>
        <taxon>Corallibacter</taxon>
    </lineage>
</organism>
<sequence>MRQFAFYTLVFISSSIWSQTKLDSLQQLEEVVVKADVYLKTFSNTQTVSVFRDSVISRSTSSLTNLLNYNSGVYFKENGLGMVSSPSFRGTTAQQTAVTWNGININSQFNGQTDFNTINIRNFDDVTVRSGGGSALYGSGAIGGSIHLNNQLKFNTGFKNTIYSNYGSFNSWDVGYKSRFSTNKFSVDIALSRAQSDNDYEYVDSEKENLNGAFYNQSLSANFAYKLNSKNILKLYSYLYDGERHFSLIFSTETPTKYQDVNSRTMLEWLGNYGRFTSILKVAYLTETYKYFPNIKKDLHTFGEAKTLLGKYNLDYKLFNNASLQSVIDVTHTTGEGSSIGKTNRTISGFSLLFKQQLKNFLYEATLRQEVTNNYESPLLYSLGLKYNLGKHYSISVNGSKNFRIPTYNDLYWEGSGNTDLKPETSYQVELGQELSFKNIRLSATGFYNDITDMIRWLPSGNLWQPINTDHVVTYGLESQLDINVRFQSHKLSLGGNYTYTISENQETDKQLIYVPEHKGSTMFNYQYKRVSLYYQVLFVGDVFTLSDNNPKYTIDAYTVSNVGFEYAFGKEQQYVLGAQAKNIFNEDYQSVANRFMPGIHYNFYLNFNF</sequence>
<feature type="domain" description="TonB-dependent receptor-like beta-barrel" evidence="12">
    <location>
        <begin position="156"/>
        <end position="584"/>
    </location>
</feature>
<dbReference type="EMBL" id="BAABBI010000002">
    <property type="protein sequence ID" value="GAA3786889.1"/>
    <property type="molecule type" value="Genomic_DNA"/>
</dbReference>
<keyword evidence="15" id="KW-1185">Reference proteome</keyword>
<evidence type="ECO:0000256" key="2">
    <source>
        <dbReference type="ARBA" id="ARBA00022448"/>
    </source>
</evidence>
<name>A0ABP7HCE3_9FLAO</name>
<evidence type="ECO:0000259" key="12">
    <source>
        <dbReference type="Pfam" id="PF00593"/>
    </source>
</evidence>
<dbReference type="InterPro" id="IPR037066">
    <property type="entry name" value="Plug_dom_sf"/>
</dbReference>
<dbReference type="PROSITE" id="PS52016">
    <property type="entry name" value="TONB_DEPENDENT_REC_3"/>
    <property type="match status" value="1"/>
</dbReference>
<reference evidence="15" key="1">
    <citation type="journal article" date="2019" name="Int. J. Syst. Evol. Microbiol.">
        <title>The Global Catalogue of Microorganisms (GCM) 10K type strain sequencing project: providing services to taxonomists for standard genome sequencing and annotation.</title>
        <authorList>
            <consortium name="The Broad Institute Genomics Platform"/>
            <consortium name="The Broad Institute Genome Sequencing Center for Infectious Disease"/>
            <person name="Wu L."/>
            <person name="Ma J."/>
        </authorList>
    </citation>
    <scope>NUCLEOTIDE SEQUENCE [LARGE SCALE GENOMIC DNA]</scope>
    <source>
        <strain evidence="15">JCM 17525</strain>
    </source>
</reference>
<accession>A0ABP7HCE3</accession>
<dbReference type="Pfam" id="PF00593">
    <property type="entry name" value="TonB_dep_Rec_b-barrel"/>
    <property type="match status" value="1"/>
</dbReference>
<dbReference type="Gene3D" id="2.40.170.20">
    <property type="entry name" value="TonB-dependent receptor, beta-barrel domain"/>
    <property type="match status" value="1"/>
</dbReference>
<evidence type="ECO:0000313" key="15">
    <source>
        <dbReference type="Proteomes" id="UP001501456"/>
    </source>
</evidence>
<feature type="domain" description="TonB-dependent receptor plug" evidence="13">
    <location>
        <begin position="43"/>
        <end position="144"/>
    </location>
</feature>
<dbReference type="Gene3D" id="2.170.130.10">
    <property type="entry name" value="TonB-dependent receptor, plug domain"/>
    <property type="match status" value="1"/>
</dbReference>
<protein>
    <submittedName>
        <fullName evidence="14">TonB-dependent receptor</fullName>
    </submittedName>
</protein>
<keyword evidence="7 10" id="KW-0472">Membrane</keyword>
<evidence type="ECO:0000256" key="6">
    <source>
        <dbReference type="ARBA" id="ARBA00023077"/>
    </source>
</evidence>
<evidence type="ECO:0000256" key="10">
    <source>
        <dbReference type="PROSITE-ProRule" id="PRU01360"/>
    </source>
</evidence>
<evidence type="ECO:0000259" key="13">
    <source>
        <dbReference type="Pfam" id="PF07715"/>
    </source>
</evidence>
<keyword evidence="3 10" id="KW-1134">Transmembrane beta strand</keyword>
<dbReference type="SUPFAM" id="SSF56935">
    <property type="entry name" value="Porins"/>
    <property type="match status" value="1"/>
</dbReference>
<evidence type="ECO:0000313" key="14">
    <source>
        <dbReference type="EMBL" id="GAA3786889.1"/>
    </source>
</evidence>
<keyword evidence="4 10" id="KW-0812">Transmembrane</keyword>
<evidence type="ECO:0000256" key="7">
    <source>
        <dbReference type="ARBA" id="ARBA00023136"/>
    </source>
</evidence>
<keyword evidence="6 11" id="KW-0798">TonB box</keyword>